<evidence type="ECO:0000313" key="3">
    <source>
        <dbReference type="Proteomes" id="UP000218023"/>
    </source>
</evidence>
<sequence>MKNGEGSAANEEHLWIDPDGNHLDASKLTWNGGKNKIGREHAEVAHFMIKSLDEYILKIFRGDGLMNSSRHGIDYWSSADKNDSYDLKLTKIAPKFREEYNRLRSDSILLELHKKSVANRHARLNEILENDAANRLRELLKHSTQGRLAKDELAESRELVTALSPRKVVENVLEGSIPYSVLLSITTTGLSCTGIIMKKLSASCRTNATMYWTAKSFDKRPITCLLEGLKRAQKSKRSYQVACRHYENFAKSEPNKEWPLDEEVNVIITRNPDSVYQGFSKYVTSSSAKYLNKSQRGFPPLKSVLSGKENLEDVLSLISRGLIEDPCQRLARYTEAHPDAIILNIDDHASVKQKLDKLATGGPAAATIVRLIKDAIADVLTNTSSQSGQDNISAIVPGTHHDLKSSCGQKKLKMYWFRRGGGNANGNFGDELGPLLVSHLTGRSVEWAAAEECDLVSIGSILSQVSKSATRSKRMSDLLVWGSGLIEEDIEQLDPCLKPMAVRGKNTRDALGLHKDLPLGDPGILSNLLVEPSSKKYAWGIVPHFTHRRSAVIKEISEANGCRLIDATDPVVDVLQAISSCSAIVSSSLHGLIVADSYSVPCYWLDLKSHKSHDYKFSDYCSGLSRDMFPRLGMNDLQLVTSKDPDISPFKINETRRHMLSTSLTRVL</sequence>
<keyword evidence="3" id="KW-1185">Reference proteome</keyword>
<dbReference type="Proteomes" id="UP000218023">
    <property type="component" value="Unassembled WGS sequence"/>
</dbReference>
<proteinExistence type="predicted"/>
<evidence type="ECO:0000313" key="2">
    <source>
        <dbReference type="EMBL" id="PAU95032.1"/>
    </source>
</evidence>
<evidence type="ECO:0000259" key="1">
    <source>
        <dbReference type="Pfam" id="PF04230"/>
    </source>
</evidence>
<accession>A0A2A2GE35</accession>
<comment type="caution">
    <text evidence="2">The sequence shown here is derived from an EMBL/GenBank/DDBJ whole genome shotgun (WGS) entry which is preliminary data.</text>
</comment>
<gene>
    <name evidence="2" type="ORF">CK240_16780</name>
</gene>
<dbReference type="InterPro" id="IPR007345">
    <property type="entry name" value="Polysacch_pyruvyl_Trfase"/>
</dbReference>
<name>A0A2A2GE35_9RHOB</name>
<dbReference type="Pfam" id="PF04230">
    <property type="entry name" value="PS_pyruv_trans"/>
    <property type="match status" value="1"/>
</dbReference>
<feature type="domain" description="Polysaccharide pyruvyl transferase" evidence="1">
    <location>
        <begin position="501"/>
        <end position="607"/>
    </location>
</feature>
<protein>
    <recommendedName>
        <fullName evidence="1">Polysaccharide pyruvyl transferase domain-containing protein</fullName>
    </recommendedName>
</protein>
<dbReference type="EMBL" id="NSJZ01000037">
    <property type="protein sequence ID" value="PAU95032.1"/>
    <property type="molecule type" value="Genomic_DNA"/>
</dbReference>
<organism evidence="2 3">
    <name type="scientific">Paracoccus salipaludis</name>
    <dbReference type="NCBI Taxonomy" id="2032623"/>
    <lineage>
        <taxon>Bacteria</taxon>
        <taxon>Pseudomonadati</taxon>
        <taxon>Pseudomonadota</taxon>
        <taxon>Alphaproteobacteria</taxon>
        <taxon>Rhodobacterales</taxon>
        <taxon>Paracoccaceae</taxon>
        <taxon>Paracoccus</taxon>
    </lineage>
</organism>
<dbReference type="AlphaFoldDB" id="A0A2A2GE35"/>
<reference evidence="2 3" key="1">
    <citation type="submission" date="2017-09" db="EMBL/GenBank/DDBJ databases">
        <title>Paracoccus alkalisoli sp. nov., isolated from saline alkaline soil.</title>
        <authorList>
            <person name="Dong X."/>
            <person name="Zhang G."/>
        </authorList>
    </citation>
    <scope>NUCLEOTIDE SEQUENCE [LARGE SCALE GENOMIC DNA]</scope>
    <source>
        <strain evidence="2 3">WN007</strain>
    </source>
</reference>